<dbReference type="OrthoDB" id="957139at2"/>
<reference evidence="2 3" key="1">
    <citation type="submission" date="2019-05" db="EMBL/GenBank/DDBJ databases">
        <authorList>
            <person name="Qu J.-H."/>
        </authorList>
    </citation>
    <scope>NUCLEOTIDE SEQUENCE [LARGE SCALE GENOMIC DNA]</scope>
    <source>
        <strain evidence="2 3">Z12</strain>
    </source>
</reference>
<evidence type="ECO:0000313" key="3">
    <source>
        <dbReference type="Proteomes" id="UP000309788"/>
    </source>
</evidence>
<feature type="transmembrane region" description="Helical" evidence="1">
    <location>
        <begin position="12"/>
        <end position="37"/>
    </location>
</feature>
<dbReference type="RefSeq" id="WP_138282635.1">
    <property type="nucleotide sequence ID" value="NZ_VCEI01000028.1"/>
</dbReference>
<accession>A0A5R9K8H2</accession>
<organism evidence="2 3">
    <name type="scientific">Dyadobacter sediminis</name>
    <dbReference type="NCBI Taxonomy" id="1493691"/>
    <lineage>
        <taxon>Bacteria</taxon>
        <taxon>Pseudomonadati</taxon>
        <taxon>Bacteroidota</taxon>
        <taxon>Cytophagia</taxon>
        <taxon>Cytophagales</taxon>
        <taxon>Spirosomataceae</taxon>
        <taxon>Dyadobacter</taxon>
    </lineage>
</organism>
<dbReference type="Proteomes" id="UP000309788">
    <property type="component" value="Unassembled WGS sequence"/>
</dbReference>
<keyword evidence="1" id="KW-0472">Membrane</keyword>
<evidence type="ECO:0000256" key="1">
    <source>
        <dbReference type="SAM" id="Phobius"/>
    </source>
</evidence>
<dbReference type="AlphaFoldDB" id="A0A5R9K8H2"/>
<dbReference type="PROSITE" id="PS51257">
    <property type="entry name" value="PROKAR_LIPOPROTEIN"/>
    <property type="match status" value="1"/>
</dbReference>
<evidence type="ECO:0000313" key="2">
    <source>
        <dbReference type="EMBL" id="TLU90300.1"/>
    </source>
</evidence>
<dbReference type="EMBL" id="VCEI01000028">
    <property type="protein sequence ID" value="TLU90300.1"/>
    <property type="molecule type" value="Genomic_DNA"/>
</dbReference>
<sequence>MKQNVKLYNLKRIIQVLSIAFSLICFLFILISCSIYFGDRTTVIYGKVTDQNKEAVDSILVEASGLWALYNLQNIKQTYTDENGNYEMVIEVPRKYNSLDIGIPYDMIANSKFQNNYSHDIVWKNGKQTYNCCIASIGEKTEYNFQLKPNK</sequence>
<comment type="caution">
    <text evidence="2">The sequence shown here is derived from an EMBL/GenBank/DDBJ whole genome shotgun (WGS) entry which is preliminary data.</text>
</comment>
<keyword evidence="3" id="KW-1185">Reference proteome</keyword>
<gene>
    <name evidence="2" type="ORF">FEM55_17175</name>
</gene>
<dbReference type="InterPro" id="IPR008969">
    <property type="entry name" value="CarboxyPept-like_regulatory"/>
</dbReference>
<protein>
    <submittedName>
        <fullName evidence="2">Uncharacterized protein</fullName>
    </submittedName>
</protein>
<keyword evidence="1" id="KW-0812">Transmembrane</keyword>
<proteinExistence type="predicted"/>
<keyword evidence="1" id="KW-1133">Transmembrane helix</keyword>
<dbReference type="SUPFAM" id="SSF49464">
    <property type="entry name" value="Carboxypeptidase regulatory domain-like"/>
    <property type="match status" value="1"/>
</dbReference>
<name>A0A5R9K8H2_9BACT</name>